<dbReference type="Pfam" id="PF07992">
    <property type="entry name" value="Pyr_redox_2"/>
    <property type="match status" value="1"/>
</dbReference>
<dbReference type="GO" id="GO:0006103">
    <property type="term" value="P:2-oxoglutarate metabolic process"/>
    <property type="evidence" value="ECO:0007669"/>
    <property type="project" value="TreeGrafter"/>
</dbReference>
<evidence type="ECO:0000256" key="2">
    <source>
        <dbReference type="ARBA" id="ARBA00007532"/>
    </source>
</evidence>
<keyword evidence="9" id="KW-0676">Redox-active center</keyword>
<comment type="similarity">
    <text evidence="2">Belongs to the class-I pyridine nucleotide-disulfide oxidoreductase family.</text>
</comment>
<sequence length="470" mass="50962">MNTQLLIIGAGPGGYVAAFHAADCGLEVTLVDDAPILGGVCLNKGCLPSKTLLHAAKILSESKKASQFGIHFDDLKINIDQLRNQKNNVVTKLTAGLAHLCKQRKINHIQGQASFIDSHTVEILKQDNQKETLPFKNAIIATGSSPIKLPTLPVSPHIWDSTQALDLTGIPKSLLVIGGGYIGLELGTVYAALGSKVSIIEMTSTLLPEADPDLVNILQRQLKRKFHKLQLNTKIISAENSDEDVTVHLENNKGQTSTETFTKVLVSIGRKPNTANIGLENTHIEKDEKNFIQVNAQRQTAEKHIYAIGDVTGNPMLAHKASHEARVAVENILNKKATFTPKAIPAVMFTDPEIAWCGLTETEANTKNIHVQISTFPWSASGRAISLNRPDGLTKLIIDSETKKILGIGIVGTNAGELIAEGTLAIEKGLTAEDLKNTIHPHPTLSETLMESAEGAFGHYTHIIKQYQFH</sequence>
<keyword evidence="4" id="KW-0285">Flavoprotein</keyword>
<dbReference type="InterPro" id="IPR016156">
    <property type="entry name" value="FAD/NAD-linked_Rdtase_dimer_sf"/>
</dbReference>
<dbReference type="InterPro" id="IPR012999">
    <property type="entry name" value="Pyr_OxRdtase_I_AS"/>
</dbReference>
<proteinExistence type="inferred from homology"/>
<dbReference type="InterPro" id="IPR001100">
    <property type="entry name" value="Pyr_nuc-diS_OxRdtase"/>
</dbReference>
<dbReference type="Gene3D" id="3.30.390.30">
    <property type="match status" value="1"/>
</dbReference>
<dbReference type="FunFam" id="3.30.390.30:FF:000001">
    <property type="entry name" value="Dihydrolipoyl dehydrogenase"/>
    <property type="match status" value="1"/>
</dbReference>
<dbReference type="GO" id="GO:0050660">
    <property type="term" value="F:flavin adenine dinucleotide binding"/>
    <property type="evidence" value="ECO:0007669"/>
    <property type="project" value="InterPro"/>
</dbReference>
<evidence type="ECO:0000256" key="4">
    <source>
        <dbReference type="ARBA" id="ARBA00022630"/>
    </source>
</evidence>
<dbReference type="InterPro" id="IPR023753">
    <property type="entry name" value="FAD/NAD-binding_dom"/>
</dbReference>
<dbReference type="InterPro" id="IPR004099">
    <property type="entry name" value="Pyr_nucl-diS_OxRdtase_dimer"/>
</dbReference>
<accession>A0A3B1DKR7</accession>
<evidence type="ECO:0000256" key="8">
    <source>
        <dbReference type="ARBA" id="ARBA00023157"/>
    </source>
</evidence>
<evidence type="ECO:0000256" key="9">
    <source>
        <dbReference type="ARBA" id="ARBA00023284"/>
    </source>
</evidence>
<dbReference type="PANTHER" id="PTHR22912:SF160">
    <property type="entry name" value="DIHYDROLIPOYL DEHYDROGENASE"/>
    <property type="match status" value="1"/>
</dbReference>
<dbReference type="PRINTS" id="PR00411">
    <property type="entry name" value="PNDRDTASEI"/>
</dbReference>
<evidence type="ECO:0000256" key="5">
    <source>
        <dbReference type="ARBA" id="ARBA00022827"/>
    </source>
</evidence>
<evidence type="ECO:0000259" key="11">
    <source>
        <dbReference type="Pfam" id="PF02852"/>
    </source>
</evidence>
<dbReference type="SUPFAM" id="SSF51905">
    <property type="entry name" value="FAD/NAD(P)-binding domain"/>
    <property type="match status" value="1"/>
</dbReference>
<dbReference type="NCBIfam" id="TIGR01350">
    <property type="entry name" value="lipoamide_DH"/>
    <property type="match status" value="1"/>
</dbReference>
<dbReference type="Pfam" id="PF02852">
    <property type="entry name" value="Pyr_redox_dim"/>
    <property type="match status" value="1"/>
</dbReference>
<dbReference type="InterPro" id="IPR036188">
    <property type="entry name" value="FAD/NAD-bd_sf"/>
</dbReference>
<keyword evidence="13" id="KW-0670">Pyruvate</keyword>
<dbReference type="PROSITE" id="PS00076">
    <property type="entry name" value="PYRIDINE_REDOX_1"/>
    <property type="match status" value="1"/>
</dbReference>
<dbReference type="GO" id="GO:0004148">
    <property type="term" value="F:dihydrolipoyl dehydrogenase (NADH) activity"/>
    <property type="evidence" value="ECO:0007669"/>
    <property type="project" value="UniProtKB-EC"/>
</dbReference>
<dbReference type="PRINTS" id="PR00368">
    <property type="entry name" value="FADPNR"/>
</dbReference>
<keyword evidence="6 13" id="KW-0560">Oxidoreductase</keyword>
<organism evidence="13">
    <name type="scientific">hydrothermal vent metagenome</name>
    <dbReference type="NCBI Taxonomy" id="652676"/>
    <lineage>
        <taxon>unclassified sequences</taxon>
        <taxon>metagenomes</taxon>
        <taxon>ecological metagenomes</taxon>
    </lineage>
</organism>
<name>A0A3B1DKR7_9ZZZZ</name>
<keyword evidence="8" id="KW-1015">Disulfide bond</keyword>
<keyword evidence="5" id="KW-0274">FAD</keyword>
<feature type="domain" description="FAD/NAD(P)-binding" evidence="12">
    <location>
        <begin position="4"/>
        <end position="325"/>
    </location>
</feature>
<dbReference type="PANTHER" id="PTHR22912">
    <property type="entry name" value="DISULFIDE OXIDOREDUCTASE"/>
    <property type="match status" value="1"/>
</dbReference>
<comment type="cofactor">
    <cofactor evidence="1">
        <name>FAD</name>
        <dbReference type="ChEBI" id="CHEBI:57692"/>
    </cofactor>
</comment>
<comment type="catalytic activity">
    <reaction evidence="10">
        <text>N(6)-[(R)-dihydrolipoyl]-L-lysyl-[protein] + NAD(+) = N(6)-[(R)-lipoyl]-L-lysyl-[protein] + NADH + H(+)</text>
        <dbReference type="Rhea" id="RHEA:15045"/>
        <dbReference type="Rhea" id="RHEA-COMP:10474"/>
        <dbReference type="Rhea" id="RHEA-COMP:10475"/>
        <dbReference type="ChEBI" id="CHEBI:15378"/>
        <dbReference type="ChEBI" id="CHEBI:57540"/>
        <dbReference type="ChEBI" id="CHEBI:57945"/>
        <dbReference type="ChEBI" id="CHEBI:83099"/>
        <dbReference type="ChEBI" id="CHEBI:83100"/>
        <dbReference type="EC" id="1.8.1.4"/>
    </reaction>
</comment>
<evidence type="ECO:0000256" key="6">
    <source>
        <dbReference type="ARBA" id="ARBA00023002"/>
    </source>
</evidence>
<gene>
    <name evidence="13" type="ORF">MNBD_UNCLBAC01-2060</name>
</gene>
<dbReference type="EMBL" id="UOGJ01000104">
    <property type="protein sequence ID" value="VAX36644.1"/>
    <property type="molecule type" value="Genomic_DNA"/>
</dbReference>
<feature type="domain" description="Pyridine nucleotide-disulphide oxidoreductase dimerisation" evidence="11">
    <location>
        <begin position="344"/>
        <end position="452"/>
    </location>
</feature>
<evidence type="ECO:0000256" key="10">
    <source>
        <dbReference type="ARBA" id="ARBA00049187"/>
    </source>
</evidence>
<dbReference type="EC" id="1.8.1.4" evidence="3"/>
<dbReference type="Gene3D" id="3.50.50.60">
    <property type="entry name" value="FAD/NAD(P)-binding domain"/>
    <property type="match status" value="2"/>
</dbReference>
<dbReference type="InterPro" id="IPR050151">
    <property type="entry name" value="Class-I_Pyr_Nuc-Dis_Oxidored"/>
</dbReference>
<dbReference type="AlphaFoldDB" id="A0A3B1DKR7"/>
<evidence type="ECO:0000259" key="12">
    <source>
        <dbReference type="Pfam" id="PF07992"/>
    </source>
</evidence>
<reference evidence="13" key="1">
    <citation type="submission" date="2018-06" db="EMBL/GenBank/DDBJ databases">
        <authorList>
            <person name="Zhirakovskaya E."/>
        </authorList>
    </citation>
    <scope>NUCLEOTIDE SEQUENCE</scope>
</reference>
<dbReference type="SUPFAM" id="SSF55424">
    <property type="entry name" value="FAD/NAD-linked reductases, dimerisation (C-terminal) domain"/>
    <property type="match status" value="1"/>
</dbReference>
<evidence type="ECO:0000256" key="7">
    <source>
        <dbReference type="ARBA" id="ARBA00023027"/>
    </source>
</evidence>
<evidence type="ECO:0000256" key="1">
    <source>
        <dbReference type="ARBA" id="ARBA00001974"/>
    </source>
</evidence>
<keyword evidence="7" id="KW-0520">NAD</keyword>
<dbReference type="InterPro" id="IPR006258">
    <property type="entry name" value="Lipoamide_DH"/>
</dbReference>
<evidence type="ECO:0000313" key="13">
    <source>
        <dbReference type="EMBL" id="VAX36644.1"/>
    </source>
</evidence>
<protein>
    <recommendedName>
        <fullName evidence="3">dihydrolipoyl dehydrogenase</fullName>
        <ecNumber evidence="3">1.8.1.4</ecNumber>
    </recommendedName>
</protein>
<evidence type="ECO:0000256" key="3">
    <source>
        <dbReference type="ARBA" id="ARBA00012608"/>
    </source>
</evidence>
<dbReference type="PIRSF" id="PIRSF000350">
    <property type="entry name" value="Mercury_reductase_MerA"/>
    <property type="match status" value="1"/>
</dbReference>